<reference evidence="5" key="1">
    <citation type="journal article" date="2019" name="Int. J. Syst. Evol. Microbiol.">
        <title>The Global Catalogue of Microorganisms (GCM) 10K type strain sequencing project: providing services to taxonomists for standard genome sequencing and annotation.</title>
        <authorList>
            <consortium name="The Broad Institute Genomics Platform"/>
            <consortium name="The Broad Institute Genome Sequencing Center for Infectious Disease"/>
            <person name="Wu L."/>
            <person name="Ma J."/>
        </authorList>
    </citation>
    <scope>NUCLEOTIDE SEQUENCE [LARGE SCALE GENOMIC DNA]</scope>
    <source>
        <strain evidence="5">NBRC 103632</strain>
    </source>
</reference>
<organism evidence="4 5">
    <name type="scientific">Methylobacterium tardum</name>
    <dbReference type="NCBI Taxonomy" id="374432"/>
    <lineage>
        <taxon>Bacteria</taxon>
        <taxon>Pseudomonadati</taxon>
        <taxon>Pseudomonadota</taxon>
        <taxon>Alphaproteobacteria</taxon>
        <taxon>Hyphomicrobiales</taxon>
        <taxon>Methylobacteriaceae</taxon>
        <taxon>Methylobacterium</taxon>
    </lineage>
</organism>
<evidence type="ECO:0008006" key="6">
    <source>
        <dbReference type="Google" id="ProtNLM"/>
    </source>
</evidence>
<keyword evidence="1" id="KW-0963">Cytoplasm</keyword>
<gene>
    <name evidence="4" type="ORF">GCM10007890_24010</name>
</gene>
<accession>A0AA37TG67</accession>
<dbReference type="RefSeq" id="WP_238200200.1">
    <property type="nucleotide sequence ID" value="NZ_BPQZ01000068.1"/>
</dbReference>
<evidence type="ECO:0000256" key="1">
    <source>
        <dbReference type="ARBA" id="ARBA00022490"/>
    </source>
</evidence>
<proteinExistence type="predicted"/>
<evidence type="ECO:0000256" key="2">
    <source>
        <dbReference type="ARBA" id="ARBA00022845"/>
    </source>
</evidence>
<keyword evidence="2" id="KW-0810">Translation regulation</keyword>
<evidence type="ECO:0000256" key="3">
    <source>
        <dbReference type="SAM" id="MobiDB-lite"/>
    </source>
</evidence>
<sequence length="60" mass="6401">MDLRQSPTLNAVSEGARARAAGRPKDACPYPANSPQRKAWLEGYDGTPSEDGPDLPMTDA</sequence>
<dbReference type="GO" id="GO:0006417">
    <property type="term" value="P:regulation of translation"/>
    <property type="evidence" value="ECO:0007669"/>
    <property type="project" value="UniProtKB-KW"/>
</dbReference>
<dbReference type="Proteomes" id="UP001157440">
    <property type="component" value="Unassembled WGS sequence"/>
</dbReference>
<evidence type="ECO:0000313" key="4">
    <source>
        <dbReference type="EMBL" id="GLS70388.1"/>
    </source>
</evidence>
<name>A0AA37TG67_9HYPH</name>
<evidence type="ECO:0000313" key="5">
    <source>
        <dbReference type="Proteomes" id="UP001157440"/>
    </source>
</evidence>
<dbReference type="NCBIfam" id="NF041886">
    <property type="entry name" value="Rmf_CrpP_fam"/>
    <property type="match status" value="1"/>
</dbReference>
<dbReference type="Pfam" id="PF04957">
    <property type="entry name" value="RMF"/>
    <property type="match status" value="1"/>
</dbReference>
<dbReference type="InterPro" id="IPR007040">
    <property type="entry name" value="Ribosome_modulation_factor"/>
</dbReference>
<comment type="caution">
    <text evidence="4">The sequence shown here is derived from an EMBL/GenBank/DDBJ whole genome shotgun (WGS) entry which is preliminary data.</text>
</comment>
<dbReference type="NCBIfam" id="NF011162">
    <property type="entry name" value="PRK14563.1"/>
    <property type="match status" value="1"/>
</dbReference>
<dbReference type="Gene3D" id="1.10.10.620">
    <property type="entry name" value="ribosome modulation factor like domain"/>
    <property type="match status" value="1"/>
</dbReference>
<dbReference type="AlphaFoldDB" id="A0AA37TG67"/>
<feature type="region of interest" description="Disordered" evidence="3">
    <location>
        <begin position="1"/>
        <end position="60"/>
    </location>
</feature>
<protein>
    <recommendedName>
        <fullName evidence="6">Ribosome modulation factor</fullName>
    </recommendedName>
</protein>
<dbReference type="EMBL" id="BSPL01000015">
    <property type="protein sequence ID" value="GLS70388.1"/>
    <property type="molecule type" value="Genomic_DNA"/>
</dbReference>
<feature type="compositionally biased region" description="Polar residues" evidence="3">
    <location>
        <begin position="1"/>
        <end position="11"/>
    </location>
</feature>
<dbReference type="InterPro" id="IPR023200">
    <property type="entry name" value="RMF_sf"/>
</dbReference>
<keyword evidence="5" id="KW-1185">Reference proteome</keyword>